<accession>A0A401TXW6</accession>
<sequence>MRAAHPPPTVLRQPSLEPRGQCQRPPLQCPRIPAPALTMPPPSLAVTERAPSRRHPETRTQP</sequence>
<feature type="compositionally biased region" description="Basic and acidic residues" evidence="1">
    <location>
        <begin position="50"/>
        <end position="62"/>
    </location>
</feature>
<feature type="region of interest" description="Disordered" evidence="1">
    <location>
        <begin position="1"/>
        <end position="62"/>
    </location>
</feature>
<reference evidence="2 3" key="1">
    <citation type="journal article" date="2018" name="Nat. Ecol. Evol.">
        <title>Shark genomes provide insights into elasmobranch evolution and the origin of vertebrates.</title>
        <authorList>
            <person name="Hara Y"/>
            <person name="Yamaguchi K"/>
            <person name="Onimaru K"/>
            <person name="Kadota M"/>
            <person name="Koyanagi M"/>
            <person name="Keeley SD"/>
            <person name="Tatsumi K"/>
            <person name="Tanaka K"/>
            <person name="Motone F"/>
            <person name="Kageyama Y"/>
            <person name="Nozu R"/>
            <person name="Adachi N"/>
            <person name="Nishimura O"/>
            <person name="Nakagawa R"/>
            <person name="Tanegashima C"/>
            <person name="Kiyatake I"/>
            <person name="Matsumoto R"/>
            <person name="Murakumo K"/>
            <person name="Nishida K"/>
            <person name="Terakita A"/>
            <person name="Kuratani S"/>
            <person name="Sato K"/>
            <person name="Hyodo S Kuraku.S."/>
        </authorList>
    </citation>
    <scope>NUCLEOTIDE SEQUENCE [LARGE SCALE GENOMIC DNA]</scope>
</reference>
<evidence type="ECO:0000313" key="2">
    <source>
        <dbReference type="EMBL" id="GCC47479.1"/>
    </source>
</evidence>
<dbReference type="Proteomes" id="UP000287033">
    <property type="component" value="Unassembled WGS sequence"/>
</dbReference>
<organism evidence="2 3">
    <name type="scientific">Chiloscyllium punctatum</name>
    <name type="common">Brownbanded bambooshark</name>
    <name type="synonym">Hemiscyllium punctatum</name>
    <dbReference type="NCBI Taxonomy" id="137246"/>
    <lineage>
        <taxon>Eukaryota</taxon>
        <taxon>Metazoa</taxon>
        <taxon>Chordata</taxon>
        <taxon>Craniata</taxon>
        <taxon>Vertebrata</taxon>
        <taxon>Chondrichthyes</taxon>
        <taxon>Elasmobranchii</taxon>
        <taxon>Galeomorphii</taxon>
        <taxon>Galeoidea</taxon>
        <taxon>Orectolobiformes</taxon>
        <taxon>Hemiscylliidae</taxon>
        <taxon>Chiloscyllium</taxon>
    </lineage>
</organism>
<dbReference type="AlphaFoldDB" id="A0A401TXW6"/>
<evidence type="ECO:0000256" key="1">
    <source>
        <dbReference type="SAM" id="MobiDB-lite"/>
    </source>
</evidence>
<gene>
    <name evidence="2" type="ORF">chiPu_0031462</name>
</gene>
<feature type="non-terminal residue" evidence="2">
    <location>
        <position position="62"/>
    </location>
</feature>
<dbReference type="EMBL" id="BEZZ01210416">
    <property type="protein sequence ID" value="GCC47479.1"/>
    <property type="molecule type" value="Genomic_DNA"/>
</dbReference>
<comment type="caution">
    <text evidence="2">The sequence shown here is derived from an EMBL/GenBank/DDBJ whole genome shotgun (WGS) entry which is preliminary data.</text>
</comment>
<name>A0A401TXW6_CHIPU</name>
<keyword evidence="3" id="KW-1185">Reference proteome</keyword>
<evidence type="ECO:0000313" key="3">
    <source>
        <dbReference type="Proteomes" id="UP000287033"/>
    </source>
</evidence>
<protein>
    <submittedName>
        <fullName evidence="2">Uncharacterized protein</fullName>
    </submittedName>
</protein>
<proteinExistence type="predicted"/>